<evidence type="ECO:0000256" key="2">
    <source>
        <dbReference type="SAM" id="Phobius"/>
    </source>
</evidence>
<dbReference type="SUPFAM" id="SSF51445">
    <property type="entry name" value="(Trans)glycosidases"/>
    <property type="match status" value="1"/>
</dbReference>
<organism evidence="4 5">
    <name type="scientific">Laodelphax striatellus</name>
    <name type="common">Small brown planthopper</name>
    <name type="synonym">Delphax striatella</name>
    <dbReference type="NCBI Taxonomy" id="195883"/>
    <lineage>
        <taxon>Eukaryota</taxon>
        <taxon>Metazoa</taxon>
        <taxon>Ecdysozoa</taxon>
        <taxon>Arthropoda</taxon>
        <taxon>Hexapoda</taxon>
        <taxon>Insecta</taxon>
        <taxon>Pterygota</taxon>
        <taxon>Neoptera</taxon>
        <taxon>Paraneoptera</taxon>
        <taxon>Hemiptera</taxon>
        <taxon>Auchenorrhyncha</taxon>
        <taxon>Fulgoroidea</taxon>
        <taxon>Delphacidae</taxon>
        <taxon>Criomorphinae</taxon>
        <taxon>Laodelphax</taxon>
    </lineage>
</organism>
<dbReference type="SMR" id="A0A482XJ65"/>
<keyword evidence="2" id="KW-0812">Transmembrane</keyword>
<feature type="compositionally biased region" description="Polar residues" evidence="1">
    <location>
        <begin position="1"/>
        <end position="16"/>
    </location>
</feature>
<dbReference type="GO" id="GO:0005975">
    <property type="term" value="P:carbohydrate metabolic process"/>
    <property type="evidence" value="ECO:0007669"/>
    <property type="project" value="InterPro"/>
</dbReference>
<dbReference type="Gene3D" id="3.20.20.80">
    <property type="entry name" value="Glycosidases"/>
    <property type="match status" value="2"/>
</dbReference>
<dbReference type="STRING" id="195883.A0A482XJ65"/>
<evidence type="ECO:0000256" key="1">
    <source>
        <dbReference type="SAM" id="MobiDB-lite"/>
    </source>
</evidence>
<dbReference type="PANTHER" id="PTHR10357:SF225">
    <property type="entry name" value="MALTASE 1-LIKE PROTEIN"/>
    <property type="match status" value="1"/>
</dbReference>
<keyword evidence="5" id="KW-1185">Reference proteome</keyword>
<reference evidence="4 5" key="1">
    <citation type="journal article" date="2017" name="Gigascience">
        <title>Genome sequence of the small brown planthopper, Laodelphax striatellus.</title>
        <authorList>
            <person name="Zhu J."/>
            <person name="Jiang F."/>
            <person name="Wang X."/>
            <person name="Yang P."/>
            <person name="Bao Y."/>
            <person name="Zhao W."/>
            <person name="Wang W."/>
            <person name="Lu H."/>
            <person name="Wang Q."/>
            <person name="Cui N."/>
            <person name="Li J."/>
            <person name="Chen X."/>
            <person name="Luo L."/>
            <person name="Yu J."/>
            <person name="Kang L."/>
            <person name="Cui F."/>
        </authorList>
    </citation>
    <scope>NUCLEOTIDE SEQUENCE [LARGE SCALE GENOMIC DNA]</scope>
    <source>
        <strain evidence="4">Lst14</strain>
    </source>
</reference>
<dbReference type="InParanoid" id="A0A482XJ65"/>
<dbReference type="Pfam" id="PF00128">
    <property type="entry name" value="Alpha-amylase"/>
    <property type="match status" value="1"/>
</dbReference>
<feature type="domain" description="Glycosyl hydrolase family 13 catalytic" evidence="3">
    <location>
        <begin position="126"/>
        <end position="534"/>
    </location>
</feature>
<sequence length="576" mass="64451">MTSSLHNTLETRSNGMASSSSSSSALQDAAASASAQLLNPHHYHNLAGDVACQENGGIIKPVLCSLRKTPDYCFVSWNWPLIRKFCFWSVMSLMVACVCIIITYVTTLPDKCDPQRAWYQGSLIYEIFPASFKDSNNDGIGDLRGISSKVDYLKTLGVRAVRLNSVFPAEHFPEHFYNIENFTNIEKTLGTMEDFRGMVKTLHKNNISVILDLPLYPYFKTLDARQISDLKLQQKPPSNLKLQTQEQHNLNPLLPNPTLDSPSFDNNNDGLDNVRKQDKVRHVIVNNHILNGNLNKTDFQGVFNAINSAATLQPSVVEDSNGPSLVSKVMEFWLKEGVDGFYLKGLEKFVDDDGFLGEIKSWHQILNSFSKIDAEKIMICSLKVVAAVENDGPLDVNVRLATVLTRFSLIDVYVEKADAVGDLVRYVQKGVVRSDPGFPWAMWTTGDVDLPRLASRLYLKNETLAVLAVQMMLPGTPSLFYGDEIGLDNIDDHDGERSDLSHAHSLAPMKWQSQNEAKQQFAKPLVLGWMPEARTRAPRASTRVLSTMAALREGSPSIYMQANWKDKQLLTNCFIR</sequence>
<dbReference type="InterPro" id="IPR006047">
    <property type="entry name" value="GH13_cat_dom"/>
</dbReference>
<feature type="region of interest" description="Disordered" evidence="1">
    <location>
        <begin position="1"/>
        <end position="22"/>
    </location>
</feature>
<evidence type="ECO:0000313" key="4">
    <source>
        <dbReference type="EMBL" id="RZF45321.1"/>
    </source>
</evidence>
<feature type="transmembrane region" description="Helical" evidence="2">
    <location>
        <begin position="85"/>
        <end position="105"/>
    </location>
</feature>
<dbReference type="AlphaFoldDB" id="A0A482XJ65"/>
<dbReference type="PANTHER" id="PTHR10357">
    <property type="entry name" value="ALPHA-AMYLASE FAMILY MEMBER"/>
    <property type="match status" value="1"/>
</dbReference>
<keyword evidence="2" id="KW-1133">Transmembrane helix</keyword>
<proteinExistence type="predicted"/>
<dbReference type="SMART" id="SM00642">
    <property type="entry name" value="Aamy"/>
    <property type="match status" value="1"/>
</dbReference>
<gene>
    <name evidence="4" type="ORF">LSTR_LSTR015635</name>
</gene>
<evidence type="ECO:0000313" key="5">
    <source>
        <dbReference type="Proteomes" id="UP000291343"/>
    </source>
</evidence>
<comment type="caution">
    <text evidence="4">The sequence shown here is derived from an EMBL/GenBank/DDBJ whole genome shotgun (WGS) entry which is preliminary data.</text>
</comment>
<dbReference type="InterPro" id="IPR017853">
    <property type="entry name" value="GH"/>
</dbReference>
<feature type="compositionally biased region" description="Polar residues" evidence="1">
    <location>
        <begin position="258"/>
        <end position="269"/>
    </location>
</feature>
<dbReference type="EMBL" id="QKKF02009275">
    <property type="protein sequence ID" value="RZF45321.1"/>
    <property type="molecule type" value="Genomic_DNA"/>
</dbReference>
<evidence type="ECO:0000259" key="3">
    <source>
        <dbReference type="SMART" id="SM00642"/>
    </source>
</evidence>
<dbReference type="Proteomes" id="UP000291343">
    <property type="component" value="Unassembled WGS sequence"/>
</dbReference>
<keyword evidence="2" id="KW-0472">Membrane</keyword>
<protein>
    <recommendedName>
        <fullName evidence="3">Glycosyl hydrolase family 13 catalytic domain-containing protein</fullName>
    </recommendedName>
</protein>
<feature type="region of interest" description="Disordered" evidence="1">
    <location>
        <begin position="250"/>
        <end position="269"/>
    </location>
</feature>
<dbReference type="OrthoDB" id="1740265at2759"/>
<name>A0A482XJ65_LAOST</name>
<accession>A0A482XJ65</accession>